<gene>
    <name evidence="1" type="ORF">GOBAR_AA15050</name>
</gene>
<evidence type="ECO:0000313" key="1">
    <source>
        <dbReference type="EMBL" id="PPS05597.1"/>
    </source>
</evidence>
<organism evidence="1 2">
    <name type="scientific">Gossypium barbadense</name>
    <name type="common">Sea Island cotton</name>
    <name type="synonym">Hibiscus barbadensis</name>
    <dbReference type="NCBI Taxonomy" id="3634"/>
    <lineage>
        <taxon>Eukaryota</taxon>
        <taxon>Viridiplantae</taxon>
        <taxon>Streptophyta</taxon>
        <taxon>Embryophyta</taxon>
        <taxon>Tracheophyta</taxon>
        <taxon>Spermatophyta</taxon>
        <taxon>Magnoliopsida</taxon>
        <taxon>eudicotyledons</taxon>
        <taxon>Gunneridae</taxon>
        <taxon>Pentapetalae</taxon>
        <taxon>rosids</taxon>
        <taxon>malvids</taxon>
        <taxon>Malvales</taxon>
        <taxon>Malvaceae</taxon>
        <taxon>Malvoideae</taxon>
        <taxon>Gossypium</taxon>
    </lineage>
</organism>
<sequence>MPPQPQPALMSLIRPLPHRMASLASPSPFFSITTIPPFSIDLPEDLFQLLHVRPLGLGRCIDWAALEQVGLADELMMSSHDKYGTITFRLGGLVRDMSVPAFGAALDISTDEFMGVTSLSPALRYIHALLAHALTGRRESTGVVSTTDAYYLWSMATGHIFDLAYFIALVFHHQTDHHRKGPIFLGPYETRLARHFGLLDKIEQSSTLTLIGQMSPQGISSMIHMRMIKW</sequence>
<accession>A0A2P5XQI2</accession>
<dbReference type="Proteomes" id="UP000239757">
    <property type="component" value="Unassembled WGS sequence"/>
</dbReference>
<dbReference type="AlphaFoldDB" id="A0A2P5XQI2"/>
<dbReference type="EMBL" id="KZ664428">
    <property type="protein sequence ID" value="PPS05597.1"/>
    <property type="molecule type" value="Genomic_DNA"/>
</dbReference>
<protein>
    <submittedName>
        <fullName evidence="1">Uncharacterized protein</fullName>
    </submittedName>
</protein>
<proteinExistence type="predicted"/>
<name>A0A2P5XQI2_GOSBA</name>
<evidence type="ECO:0000313" key="2">
    <source>
        <dbReference type="Proteomes" id="UP000239757"/>
    </source>
</evidence>
<reference evidence="1 2" key="1">
    <citation type="submission" date="2015-01" db="EMBL/GenBank/DDBJ databases">
        <title>Genome of allotetraploid Gossypium barbadense reveals genomic plasticity and fiber elongation in cotton evolution.</title>
        <authorList>
            <person name="Chen X."/>
            <person name="Liu X."/>
            <person name="Zhao B."/>
            <person name="Zheng H."/>
            <person name="Hu Y."/>
            <person name="Lu G."/>
            <person name="Yang C."/>
            <person name="Chen J."/>
            <person name="Shan C."/>
            <person name="Zhang L."/>
            <person name="Zhou Y."/>
            <person name="Wang L."/>
            <person name="Guo W."/>
            <person name="Bai Y."/>
            <person name="Ruan J."/>
            <person name="Shangguan X."/>
            <person name="Mao Y."/>
            <person name="Jiang J."/>
            <person name="Zhu Y."/>
            <person name="Lei J."/>
            <person name="Kang H."/>
            <person name="Chen S."/>
            <person name="He X."/>
            <person name="Wang R."/>
            <person name="Wang Y."/>
            <person name="Chen J."/>
            <person name="Wang L."/>
            <person name="Yu S."/>
            <person name="Wang B."/>
            <person name="Wei J."/>
            <person name="Song S."/>
            <person name="Lu X."/>
            <person name="Gao Z."/>
            <person name="Gu W."/>
            <person name="Deng X."/>
            <person name="Ma D."/>
            <person name="Wang S."/>
            <person name="Liang W."/>
            <person name="Fang L."/>
            <person name="Cai C."/>
            <person name="Zhu X."/>
            <person name="Zhou B."/>
            <person name="Zhang Y."/>
            <person name="Chen Z."/>
            <person name="Xu S."/>
            <person name="Zhu R."/>
            <person name="Wang S."/>
            <person name="Zhang T."/>
            <person name="Zhao G."/>
        </authorList>
    </citation>
    <scope>NUCLEOTIDE SEQUENCE [LARGE SCALE GENOMIC DNA]</scope>
    <source>
        <strain evidence="2">cv. Xinhai21</strain>
        <tissue evidence="1">Leaf</tissue>
    </source>
</reference>
<dbReference type="OrthoDB" id="1685790at2759"/>